<dbReference type="PANTHER" id="PTHR11469">
    <property type="entry name" value="GLUCOSE-6-PHOSPHATE ISOMERASE"/>
    <property type="match status" value="1"/>
</dbReference>
<dbReference type="GO" id="GO:0004347">
    <property type="term" value="F:glucose-6-phosphate isomerase activity"/>
    <property type="evidence" value="ECO:0007669"/>
    <property type="project" value="UniProtKB-EC"/>
</dbReference>
<dbReference type="GO" id="GO:0097367">
    <property type="term" value="F:carbohydrate derivative binding"/>
    <property type="evidence" value="ECO:0007669"/>
    <property type="project" value="InterPro"/>
</dbReference>
<dbReference type="EMBL" id="PNIQ01000360">
    <property type="protein sequence ID" value="PMP83335.1"/>
    <property type="molecule type" value="Genomic_DNA"/>
</dbReference>
<evidence type="ECO:0000256" key="4">
    <source>
        <dbReference type="ARBA" id="ARBA00023235"/>
    </source>
</evidence>
<dbReference type="PROSITE" id="PS51463">
    <property type="entry name" value="P_GLUCOSE_ISOMERASE_3"/>
    <property type="match status" value="1"/>
</dbReference>
<organism evidence="6 7">
    <name type="scientific">Chloroflexus aggregans</name>
    <dbReference type="NCBI Taxonomy" id="152260"/>
    <lineage>
        <taxon>Bacteria</taxon>
        <taxon>Bacillati</taxon>
        <taxon>Chloroflexota</taxon>
        <taxon>Chloroflexia</taxon>
        <taxon>Chloroflexales</taxon>
        <taxon>Chloroflexineae</taxon>
        <taxon>Chloroflexaceae</taxon>
        <taxon>Chloroflexus</taxon>
    </lineage>
</organism>
<evidence type="ECO:0000256" key="2">
    <source>
        <dbReference type="ARBA" id="ARBA00022432"/>
    </source>
</evidence>
<dbReference type="PROSITE" id="PS00174">
    <property type="entry name" value="P_GLUCOSE_ISOMERASE_2"/>
    <property type="match status" value="1"/>
</dbReference>
<gene>
    <name evidence="6" type="ORF">C0184_05475</name>
</gene>
<dbReference type="PANTHER" id="PTHR11469:SF1">
    <property type="entry name" value="GLUCOSE-6-PHOSPHATE ISOMERASE"/>
    <property type="match status" value="1"/>
</dbReference>
<name>A0A2J6X855_9CHLR</name>
<dbReference type="GO" id="GO:0006096">
    <property type="term" value="P:glycolytic process"/>
    <property type="evidence" value="ECO:0007669"/>
    <property type="project" value="UniProtKB-UniPathway"/>
</dbReference>
<proteinExistence type="inferred from homology"/>
<evidence type="ECO:0000256" key="1">
    <source>
        <dbReference type="ARBA" id="ARBA00011952"/>
    </source>
</evidence>
<dbReference type="Gene3D" id="3.40.50.10490">
    <property type="entry name" value="Glucose-6-phosphate isomerase like protein, domain 1"/>
    <property type="match status" value="1"/>
</dbReference>
<keyword evidence="4 5" id="KW-0413">Isomerase</keyword>
<dbReference type="GO" id="GO:0005829">
    <property type="term" value="C:cytosol"/>
    <property type="evidence" value="ECO:0007669"/>
    <property type="project" value="TreeGrafter"/>
</dbReference>
<dbReference type="Pfam" id="PF00342">
    <property type="entry name" value="PGI"/>
    <property type="match status" value="1"/>
</dbReference>
<feature type="non-terminal residue" evidence="6">
    <location>
        <position position="1"/>
    </location>
</feature>
<dbReference type="SUPFAM" id="SSF53697">
    <property type="entry name" value="SIS domain"/>
    <property type="match status" value="1"/>
</dbReference>
<dbReference type="PRINTS" id="PR00662">
    <property type="entry name" value="G6PISOMERASE"/>
</dbReference>
<dbReference type="UniPathway" id="UPA00109">
    <property type="reaction ID" value="UER00181"/>
</dbReference>
<dbReference type="Proteomes" id="UP000243376">
    <property type="component" value="Unassembled WGS sequence"/>
</dbReference>
<dbReference type="InterPro" id="IPR035482">
    <property type="entry name" value="SIS_PGI_2"/>
</dbReference>
<comment type="caution">
    <text evidence="6">The sequence shown here is derived from an EMBL/GenBank/DDBJ whole genome shotgun (WGS) entry which is preliminary data.</text>
</comment>
<evidence type="ECO:0000313" key="6">
    <source>
        <dbReference type="EMBL" id="PMP83335.1"/>
    </source>
</evidence>
<dbReference type="AlphaFoldDB" id="A0A2J6X855"/>
<dbReference type="GO" id="GO:0048029">
    <property type="term" value="F:monosaccharide binding"/>
    <property type="evidence" value="ECO:0007669"/>
    <property type="project" value="TreeGrafter"/>
</dbReference>
<dbReference type="GO" id="GO:0006094">
    <property type="term" value="P:gluconeogenesis"/>
    <property type="evidence" value="ECO:0007669"/>
    <property type="project" value="UniProtKB-KW"/>
</dbReference>
<comment type="catalytic activity">
    <reaction evidence="5">
        <text>alpha-D-glucose 6-phosphate = beta-D-fructose 6-phosphate</text>
        <dbReference type="Rhea" id="RHEA:11816"/>
        <dbReference type="ChEBI" id="CHEBI:57634"/>
        <dbReference type="ChEBI" id="CHEBI:58225"/>
        <dbReference type="EC" id="5.3.1.9"/>
    </reaction>
</comment>
<comment type="pathway">
    <text evidence="5">Carbohydrate degradation; glycolysis; D-glyceraldehyde 3-phosphate and glycerone phosphate from D-glucose: step 2/4.</text>
</comment>
<dbReference type="CDD" id="cd05016">
    <property type="entry name" value="SIS_PGI_2"/>
    <property type="match status" value="1"/>
</dbReference>
<evidence type="ECO:0000256" key="3">
    <source>
        <dbReference type="ARBA" id="ARBA00023152"/>
    </source>
</evidence>
<dbReference type="InterPro" id="IPR001672">
    <property type="entry name" value="G6P_Isomerase"/>
</dbReference>
<evidence type="ECO:0000256" key="5">
    <source>
        <dbReference type="RuleBase" id="RU000612"/>
    </source>
</evidence>
<dbReference type="GO" id="GO:0051156">
    <property type="term" value="P:glucose 6-phosphate metabolic process"/>
    <property type="evidence" value="ECO:0007669"/>
    <property type="project" value="TreeGrafter"/>
</dbReference>
<keyword evidence="2 5" id="KW-0312">Gluconeogenesis</keyword>
<evidence type="ECO:0000313" key="7">
    <source>
        <dbReference type="Proteomes" id="UP000243376"/>
    </source>
</evidence>
<keyword evidence="3 5" id="KW-0324">Glycolysis</keyword>
<protein>
    <recommendedName>
        <fullName evidence="1 5">Glucose-6-phosphate isomerase</fullName>
        <ecNumber evidence="1 5">5.3.1.9</ecNumber>
    </recommendedName>
</protein>
<dbReference type="InterPro" id="IPR018189">
    <property type="entry name" value="Phosphoglucose_isomerase_CS"/>
</dbReference>
<sequence>DVADWFAQLWAESLGKAVDRHGKTARVGQTPVKALGATDQHSQVQLYMEGPYDKLINFIAVEKYAEDAPIPTAYEDLEGVSYLGGHTMAELIQAEQQATAIALSEAGQPNMTHIFPEINAFTLGQFFMLMEMQTAIAGELYDINAFDQPGVEAGKINTYALLGRRGFDERRAAIAARAQALDARWVV</sequence>
<comment type="similarity">
    <text evidence="5">Belongs to the GPI family.</text>
</comment>
<accession>A0A2J6X855</accession>
<dbReference type="EC" id="5.3.1.9" evidence="1 5"/>
<reference evidence="6 7" key="1">
    <citation type="submission" date="2018-01" db="EMBL/GenBank/DDBJ databases">
        <title>Metagenomic assembled genomes from two thermal pools in the Uzon Caldera, Kamchatka, Russia.</title>
        <authorList>
            <person name="Wilkins L."/>
            <person name="Ettinger C."/>
        </authorList>
    </citation>
    <scope>NUCLEOTIDE SEQUENCE [LARGE SCALE GENOMIC DNA]</scope>
    <source>
        <strain evidence="6">ZAV-02</strain>
    </source>
</reference>
<dbReference type="InterPro" id="IPR046348">
    <property type="entry name" value="SIS_dom_sf"/>
</dbReference>